<dbReference type="Pfam" id="PF23552">
    <property type="entry name" value="ParB_C"/>
    <property type="match status" value="1"/>
</dbReference>
<dbReference type="Pfam" id="PF02195">
    <property type="entry name" value="ParB_N"/>
    <property type="match status" value="1"/>
</dbReference>
<dbReference type="SUPFAM" id="SSF110849">
    <property type="entry name" value="ParB/Sulfiredoxin"/>
    <property type="match status" value="1"/>
</dbReference>
<evidence type="ECO:0000256" key="2">
    <source>
        <dbReference type="ARBA" id="ARBA00022829"/>
    </source>
</evidence>
<gene>
    <name evidence="5" type="ORF">A3G50_01945</name>
</gene>
<reference evidence="5 6" key="1">
    <citation type="journal article" date="2016" name="Nat. Commun.">
        <title>Thousands of microbial genomes shed light on interconnected biogeochemical processes in an aquifer system.</title>
        <authorList>
            <person name="Anantharaman K."/>
            <person name="Brown C.T."/>
            <person name="Hug L.A."/>
            <person name="Sharon I."/>
            <person name="Castelle C.J."/>
            <person name="Probst A.J."/>
            <person name="Thomas B.C."/>
            <person name="Singh A."/>
            <person name="Wilkins M.J."/>
            <person name="Karaoz U."/>
            <person name="Brodie E.L."/>
            <person name="Williams K.H."/>
            <person name="Hubbard S.S."/>
            <person name="Banfield J.F."/>
        </authorList>
    </citation>
    <scope>NUCLEOTIDE SEQUENCE [LARGE SCALE GENOMIC DNA]</scope>
</reference>
<dbReference type="InterPro" id="IPR036086">
    <property type="entry name" value="ParB/Sulfiredoxin_sf"/>
</dbReference>
<dbReference type="NCBIfam" id="TIGR00180">
    <property type="entry name" value="parB_part"/>
    <property type="match status" value="1"/>
</dbReference>
<dbReference type="PANTHER" id="PTHR33375:SF1">
    <property type="entry name" value="CHROMOSOME-PARTITIONING PROTEIN PARB-RELATED"/>
    <property type="match status" value="1"/>
</dbReference>
<dbReference type="SMART" id="SM00470">
    <property type="entry name" value="ParB"/>
    <property type="match status" value="1"/>
</dbReference>
<dbReference type="InterPro" id="IPR050336">
    <property type="entry name" value="Chromosome_partition/occlusion"/>
</dbReference>
<dbReference type="InterPro" id="IPR004437">
    <property type="entry name" value="ParB/RepB/Spo0J"/>
</dbReference>
<dbReference type="InterPro" id="IPR003115">
    <property type="entry name" value="ParB_N"/>
</dbReference>
<sequence>MIEKKSDFNILENTEKDDLREHPKKHQEAIFLIEIEKIKPNPHQPRRVFNEESIKELAASIQEFGILQPVLVSKTEEETENGTKVSYQLIAGERRFLAAKMLGLERMPVIVKKIEFEADRLEMAVIENLQRTALNPLETARAFSKLQDEFGLTQREIAQRLGKSREAVANTLRLLNLPSNIQDALVQNKINESQARALLAAGDLNQQQALFQELIASNLSVRDLKEKIKTEENSGRPADPEKNYLENQLEEVLGTKVKISKNQNKGKIIIKFFSPEELDAIIKKICSND</sequence>
<dbReference type="InterPro" id="IPR057240">
    <property type="entry name" value="ParB_dimer_C"/>
</dbReference>
<dbReference type="EMBL" id="MFKM01000014">
    <property type="protein sequence ID" value="OGG43442.1"/>
    <property type="molecule type" value="Genomic_DNA"/>
</dbReference>
<dbReference type="CDD" id="cd16393">
    <property type="entry name" value="SPO0J_N"/>
    <property type="match status" value="1"/>
</dbReference>
<comment type="caution">
    <text evidence="5">The sequence shown here is derived from an EMBL/GenBank/DDBJ whole genome shotgun (WGS) entry which is preliminary data.</text>
</comment>
<evidence type="ECO:0000259" key="4">
    <source>
        <dbReference type="SMART" id="SM00470"/>
    </source>
</evidence>
<evidence type="ECO:0000313" key="5">
    <source>
        <dbReference type="EMBL" id="OGG43442.1"/>
    </source>
</evidence>
<dbReference type="FunFam" id="3.90.1530.30:FF:000001">
    <property type="entry name" value="Chromosome partitioning protein ParB"/>
    <property type="match status" value="1"/>
</dbReference>
<keyword evidence="3" id="KW-0238">DNA-binding</keyword>
<protein>
    <recommendedName>
        <fullName evidence="4">ParB-like N-terminal domain-containing protein</fullName>
    </recommendedName>
</protein>
<evidence type="ECO:0000313" key="6">
    <source>
        <dbReference type="Proteomes" id="UP000176633"/>
    </source>
</evidence>
<dbReference type="GO" id="GO:0005694">
    <property type="term" value="C:chromosome"/>
    <property type="evidence" value="ECO:0007669"/>
    <property type="project" value="TreeGrafter"/>
</dbReference>
<dbReference type="InterPro" id="IPR041468">
    <property type="entry name" value="HTH_ParB/Spo0J"/>
</dbReference>
<dbReference type="GO" id="GO:0007059">
    <property type="term" value="P:chromosome segregation"/>
    <property type="evidence" value="ECO:0007669"/>
    <property type="project" value="UniProtKB-KW"/>
</dbReference>
<feature type="domain" description="ParB-like N-terminal" evidence="4">
    <location>
        <begin position="31"/>
        <end position="129"/>
    </location>
</feature>
<dbReference type="Gene3D" id="1.10.10.2830">
    <property type="match status" value="1"/>
</dbReference>
<dbReference type="Gene3D" id="3.90.1530.30">
    <property type="match status" value="1"/>
</dbReference>
<accession>A0A1F6C329</accession>
<dbReference type="FunFam" id="1.10.10.2830:FF:000001">
    <property type="entry name" value="Chromosome partitioning protein ParB"/>
    <property type="match status" value="1"/>
</dbReference>
<keyword evidence="2" id="KW-0159">Chromosome partition</keyword>
<evidence type="ECO:0000256" key="1">
    <source>
        <dbReference type="ARBA" id="ARBA00006295"/>
    </source>
</evidence>
<comment type="similarity">
    <text evidence="1">Belongs to the ParB family.</text>
</comment>
<dbReference type="SUPFAM" id="SSF109709">
    <property type="entry name" value="KorB DNA-binding domain-like"/>
    <property type="match status" value="1"/>
</dbReference>
<evidence type="ECO:0000256" key="3">
    <source>
        <dbReference type="ARBA" id="ARBA00023125"/>
    </source>
</evidence>
<name>A0A1F6C329_9BACT</name>
<dbReference type="GO" id="GO:0003677">
    <property type="term" value="F:DNA binding"/>
    <property type="evidence" value="ECO:0007669"/>
    <property type="project" value="UniProtKB-KW"/>
</dbReference>
<dbReference type="Pfam" id="PF17762">
    <property type="entry name" value="HTH_ParB"/>
    <property type="match status" value="1"/>
</dbReference>
<dbReference type="AlphaFoldDB" id="A0A1F6C329"/>
<dbReference type="STRING" id="1798473.A3G50_01945"/>
<organism evidence="5 6">
    <name type="scientific">Candidatus Jorgensenbacteria bacterium RIFCSPLOWO2_12_FULL_42_11</name>
    <dbReference type="NCBI Taxonomy" id="1798473"/>
    <lineage>
        <taxon>Bacteria</taxon>
        <taxon>Candidatus Joergenseniibacteriota</taxon>
    </lineage>
</organism>
<dbReference type="PANTHER" id="PTHR33375">
    <property type="entry name" value="CHROMOSOME-PARTITIONING PROTEIN PARB-RELATED"/>
    <property type="match status" value="1"/>
</dbReference>
<proteinExistence type="inferred from homology"/>
<dbReference type="Proteomes" id="UP000176633">
    <property type="component" value="Unassembled WGS sequence"/>
</dbReference>